<comment type="caution">
    <text evidence="18">The sequence shown here is derived from an EMBL/GenBank/DDBJ whole genome shotgun (WGS) entry which is preliminary data.</text>
</comment>
<dbReference type="GO" id="GO:0016298">
    <property type="term" value="F:lipase activity"/>
    <property type="evidence" value="ECO:0007669"/>
    <property type="project" value="TreeGrafter"/>
</dbReference>
<evidence type="ECO:0000259" key="16">
    <source>
        <dbReference type="Pfam" id="PF01764"/>
    </source>
</evidence>
<dbReference type="GO" id="GO:0046872">
    <property type="term" value="F:metal ion binding"/>
    <property type="evidence" value="ECO:0007669"/>
    <property type="project" value="UniProtKB-KW"/>
</dbReference>
<evidence type="ECO:0000313" key="19">
    <source>
        <dbReference type="Proteomes" id="UP000663828"/>
    </source>
</evidence>
<keyword evidence="11" id="KW-0443">Lipid metabolism</keyword>
<feature type="transmembrane region" description="Helical" evidence="15">
    <location>
        <begin position="99"/>
        <end position="124"/>
    </location>
</feature>
<dbReference type="Pfam" id="PF01764">
    <property type="entry name" value="Lipase_3"/>
    <property type="match status" value="1"/>
</dbReference>
<dbReference type="EMBL" id="CAJNOR010000510">
    <property type="protein sequence ID" value="CAF0934968.1"/>
    <property type="molecule type" value="Genomic_DNA"/>
</dbReference>
<evidence type="ECO:0000256" key="2">
    <source>
        <dbReference type="ARBA" id="ARBA00004651"/>
    </source>
</evidence>
<evidence type="ECO:0000256" key="13">
    <source>
        <dbReference type="ARBA" id="ARBA00024531"/>
    </source>
</evidence>
<evidence type="ECO:0000256" key="12">
    <source>
        <dbReference type="ARBA" id="ARBA00023136"/>
    </source>
</evidence>
<evidence type="ECO:0000256" key="7">
    <source>
        <dbReference type="ARBA" id="ARBA00022801"/>
    </source>
</evidence>
<name>A0A815BS86_ADIRI</name>
<dbReference type="OrthoDB" id="438440at2759"/>
<comment type="cofactor">
    <cofactor evidence="1">
        <name>Ca(2+)</name>
        <dbReference type="ChEBI" id="CHEBI:29108"/>
    </cofactor>
</comment>
<dbReference type="GO" id="GO:0019369">
    <property type="term" value="P:arachidonate metabolic process"/>
    <property type="evidence" value="ECO:0007669"/>
    <property type="project" value="TreeGrafter"/>
</dbReference>
<dbReference type="Proteomes" id="UP000663852">
    <property type="component" value="Unassembled WGS sequence"/>
</dbReference>
<keyword evidence="12 15" id="KW-0472">Membrane</keyword>
<keyword evidence="9" id="KW-0442">Lipid degradation</keyword>
<organism evidence="18 20">
    <name type="scientific">Adineta ricciae</name>
    <name type="common">Rotifer</name>
    <dbReference type="NCBI Taxonomy" id="249248"/>
    <lineage>
        <taxon>Eukaryota</taxon>
        <taxon>Metazoa</taxon>
        <taxon>Spiralia</taxon>
        <taxon>Gnathifera</taxon>
        <taxon>Rotifera</taxon>
        <taxon>Eurotatoria</taxon>
        <taxon>Bdelloidea</taxon>
        <taxon>Adinetida</taxon>
        <taxon>Adinetidae</taxon>
        <taxon>Adineta</taxon>
    </lineage>
</organism>
<evidence type="ECO:0000256" key="4">
    <source>
        <dbReference type="ARBA" id="ARBA00022553"/>
    </source>
</evidence>
<proteinExistence type="predicted"/>
<dbReference type="AlphaFoldDB" id="A0A815BS86"/>
<dbReference type="PANTHER" id="PTHR45792">
    <property type="entry name" value="DIACYLGLYCEROL LIPASE HOMOLOG-RELATED"/>
    <property type="match status" value="1"/>
</dbReference>
<keyword evidence="4" id="KW-0597">Phosphoprotein</keyword>
<comment type="catalytic activity">
    <reaction evidence="13">
        <text>a 1,2-diacyl-sn-glycerol + H2O = a 2-acylglycerol + a fatty acid + H(+)</text>
        <dbReference type="Rhea" id="RHEA:33275"/>
        <dbReference type="ChEBI" id="CHEBI:15377"/>
        <dbReference type="ChEBI" id="CHEBI:15378"/>
        <dbReference type="ChEBI" id="CHEBI:17389"/>
        <dbReference type="ChEBI" id="CHEBI:17815"/>
        <dbReference type="ChEBI" id="CHEBI:28868"/>
        <dbReference type="EC" id="3.1.1.116"/>
    </reaction>
    <physiologicalReaction direction="left-to-right" evidence="13">
        <dbReference type="Rhea" id="RHEA:33276"/>
    </physiologicalReaction>
</comment>
<evidence type="ECO:0000313" key="20">
    <source>
        <dbReference type="Proteomes" id="UP000663852"/>
    </source>
</evidence>
<keyword evidence="6" id="KW-0479">Metal-binding</keyword>
<keyword evidence="19" id="KW-1185">Reference proteome</keyword>
<dbReference type="SUPFAM" id="SSF53474">
    <property type="entry name" value="alpha/beta-Hydrolases"/>
    <property type="match status" value="1"/>
</dbReference>
<dbReference type="EMBL" id="CAJNOJ010000195">
    <property type="protein sequence ID" value="CAF1273560.1"/>
    <property type="molecule type" value="Genomic_DNA"/>
</dbReference>
<evidence type="ECO:0000313" key="17">
    <source>
        <dbReference type="EMBL" id="CAF0934968.1"/>
    </source>
</evidence>
<keyword evidence="3" id="KW-1003">Cell membrane</keyword>
<keyword evidence="7" id="KW-0378">Hydrolase</keyword>
<feature type="transmembrane region" description="Helical" evidence="15">
    <location>
        <begin position="20"/>
        <end position="39"/>
    </location>
</feature>
<evidence type="ECO:0000256" key="8">
    <source>
        <dbReference type="ARBA" id="ARBA00022837"/>
    </source>
</evidence>
<dbReference type="Gene3D" id="3.40.50.1820">
    <property type="entry name" value="alpha/beta hydrolase"/>
    <property type="match status" value="1"/>
</dbReference>
<evidence type="ECO:0000256" key="3">
    <source>
        <dbReference type="ARBA" id="ARBA00022475"/>
    </source>
</evidence>
<evidence type="ECO:0000256" key="15">
    <source>
        <dbReference type="SAM" id="Phobius"/>
    </source>
</evidence>
<dbReference type="PANTHER" id="PTHR45792:SF8">
    <property type="entry name" value="DIACYLGLYCEROL LIPASE-ALPHA"/>
    <property type="match status" value="1"/>
</dbReference>
<keyword evidence="10 15" id="KW-1133">Transmembrane helix</keyword>
<comment type="subcellular location">
    <subcellularLocation>
        <location evidence="2">Cell membrane</location>
        <topology evidence="2">Multi-pass membrane protein</topology>
    </subcellularLocation>
</comment>
<dbReference type="InterPro" id="IPR002921">
    <property type="entry name" value="Fungal_lipase-type"/>
</dbReference>
<evidence type="ECO:0000256" key="5">
    <source>
        <dbReference type="ARBA" id="ARBA00022692"/>
    </source>
</evidence>
<sequence length="636" mass="71636">MPGIRLFGRRFNFSSDDLTIPCVIDIALRLPLLATFIVFRLKDESPDSTCPSSFYIGYFYPLLSVYAAITILASVMLLTSLRGTPVKNTRPRRHIPLMIYIRLLLVLIDISINILGLVIIVRVFQICALILRATILTSIALSWTVAFALFIILAFFIDLSGVVSPEKKWEMRIKLIFCCGRGYGGQSSDIKNIVKTLRYLIDDERFDLVPSDVAAGLILLQQEDVLEERSIDIERSVPLELLQQGLYYNSYAQSAFGWFSLAYQYRLTFLPRILFAMRFKTIGFCCSWCGCCTLCCQNQDSLNDPCGSQFSTLTYLLRKQKPVILYANFLGALHRAPFYIAADNEKKTIIVSIRGTLSATDILTDINAVEDTLNTELFGSGHCHSGMHTAANYIRDDISTRLIDIFLKYPDYKLVICGYSLGAGIAAILSILFKSTYPHLICYGIAMPGSVLSENLASATRDFIYSYVVDVDMIGRASIRSLEHLRDRIIDALDKCNRNKMSVLTMTLVQTLSKRRQAFHSMSGRTQTLSDDSLLSPTTTTVTINPDPAVSQLVLSRRSGDRQHLVMPGTIIHLYSTNRVGLFSRKISYRACLSSYDQFSQLIVHPRMWLDHFPASYSTALTDVIDNYDQNLQEIN</sequence>
<dbReference type="GO" id="GO:0046340">
    <property type="term" value="P:diacylglycerol catabolic process"/>
    <property type="evidence" value="ECO:0007669"/>
    <property type="project" value="TreeGrafter"/>
</dbReference>
<dbReference type="InterPro" id="IPR029058">
    <property type="entry name" value="AB_hydrolase_fold"/>
</dbReference>
<dbReference type="Proteomes" id="UP000663828">
    <property type="component" value="Unassembled WGS sequence"/>
</dbReference>
<protein>
    <recommendedName>
        <fullName evidence="14">sn-1-specific diacylglycerol lipase</fullName>
        <ecNumber evidence="14">3.1.1.116</ecNumber>
    </recommendedName>
</protein>
<evidence type="ECO:0000256" key="6">
    <source>
        <dbReference type="ARBA" id="ARBA00022723"/>
    </source>
</evidence>
<accession>A0A815BS86</accession>
<feature type="transmembrane region" description="Helical" evidence="15">
    <location>
        <begin position="130"/>
        <end position="157"/>
    </location>
</feature>
<dbReference type="InterPro" id="IPR052214">
    <property type="entry name" value="DAG_Lipase-Related"/>
</dbReference>
<evidence type="ECO:0000256" key="1">
    <source>
        <dbReference type="ARBA" id="ARBA00001913"/>
    </source>
</evidence>
<evidence type="ECO:0000256" key="9">
    <source>
        <dbReference type="ARBA" id="ARBA00022963"/>
    </source>
</evidence>
<keyword evidence="5 15" id="KW-0812">Transmembrane</keyword>
<evidence type="ECO:0000256" key="14">
    <source>
        <dbReference type="ARBA" id="ARBA00026104"/>
    </source>
</evidence>
<dbReference type="EC" id="3.1.1.116" evidence="14"/>
<evidence type="ECO:0000256" key="11">
    <source>
        <dbReference type="ARBA" id="ARBA00023098"/>
    </source>
</evidence>
<gene>
    <name evidence="18" type="ORF">EDS130_LOCUS29159</name>
    <name evidence="17" type="ORF">XAT740_LOCUS9791</name>
</gene>
<evidence type="ECO:0000313" key="18">
    <source>
        <dbReference type="EMBL" id="CAF1273560.1"/>
    </source>
</evidence>
<evidence type="ECO:0000256" key="10">
    <source>
        <dbReference type="ARBA" id="ARBA00022989"/>
    </source>
</evidence>
<feature type="domain" description="Fungal lipase-type" evidence="16">
    <location>
        <begin position="350"/>
        <end position="478"/>
    </location>
</feature>
<dbReference type="CDD" id="cd00519">
    <property type="entry name" value="Lipase_3"/>
    <property type="match status" value="1"/>
</dbReference>
<keyword evidence="8" id="KW-0106">Calcium</keyword>
<feature type="transmembrane region" description="Helical" evidence="15">
    <location>
        <begin position="59"/>
        <end position="78"/>
    </location>
</feature>
<reference evidence="18" key="1">
    <citation type="submission" date="2021-02" db="EMBL/GenBank/DDBJ databases">
        <authorList>
            <person name="Nowell W R."/>
        </authorList>
    </citation>
    <scope>NUCLEOTIDE SEQUENCE</scope>
</reference>
<dbReference type="GO" id="GO:0005886">
    <property type="term" value="C:plasma membrane"/>
    <property type="evidence" value="ECO:0007669"/>
    <property type="project" value="UniProtKB-SubCell"/>
</dbReference>
<feature type="transmembrane region" description="Helical" evidence="15">
    <location>
        <begin position="414"/>
        <end position="433"/>
    </location>
</feature>